<feature type="compositionally biased region" description="Basic and acidic residues" evidence="1">
    <location>
        <begin position="135"/>
        <end position="167"/>
    </location>
</feature>
<evidence type="ECO:0000313" key="2">
    <source>
        <dbReference type="Proteomes" id="UP001652626"/>
    </source>
</evidence>
<keyword evidence="2" id="KW-1185">Reference proteome</keyword>
<reference evidence="3" key="1">
    <citation type="submission" date="2025-08" db="UniProtKB">
        <authorList>
            <consortium name="RefSeq"/>
        </authorList>
    </citation>
    <scope>IDENTIFICATION</scope>
    <source>
        <tissue evidence="3">Whole body</tissue>
    </source>
</reference>
<dbReference type="OrthoDB" id="7453548at2759"/>
<evidence type="ECO:0000256" key="1">
    <source>
        <dbReference type="SAM" id="MobiDB-lite"/>
    </source>
</evidence>
<gene>
    <name evidence="3" type="primary">LOC113392572</name>
</gene>
<dbReference type="RefSeq" id="XP_026484856.2">
    <property type="nucleotide sequence ID" value="XM_026629071.2"/>
</dbReference>
<accession>A0A8B8HMW6</accession>
<dbReference type="GeneID" id="113392572"/>
<feature type="compositionally biased region" description="Basic and acidic residues" evidence="1">
    <location>
        <begin position="95"/>
        <end position="125"/>
    </location>
</feature>
<dbReference type="AlphaFoldDB" id="A0A8B8HMW6"/>
<protein>
    <submittedName>
        <fullName evidence="3">Tol-Pal system protein TolA-like</fullName>
    </submittedName>
</protein>
<proteinExistence type="predicted"/>
<feature type="region of interest" description="Disordered" evidence="1">
    <location>
        <begin position="95"/>
        <end position="167"/>
    </location>
</feature>
<sequence length="167" mass="18440">MARVTRIALDLALEASKTLKPALGNAWQYAKTELVPPLTLNFFHGPKGKYLEERVSKAADNFIAGIKNRIDDIEAEKLREIKRKEAAAKALAEKKKAEAKKKAEEAKKKAEAIAKKAKVAAEKKAQATTAASAGAKKDEKKVNKETKKSPEITKKKQTTKRSEQKKD</sequence>
<name>A0A8B8HMW6_VANTA</name>
<organism evidence="2 3">
    <name type="scientific">Vanessa tameamea</name>
    <name type="common">Kamehameha butterfly</name>
    <dbReference type="NCBI Taxonomy" id="334116"/>
    <lineage>
        <taxon>Eukaryota</taxon>
        <taxon>Metazoa</taxon>
        <taxon>Ecdysozoa</taxon>
        <taxon>Arthropoda</taxon>
        <taxon>Hexapoda</taxon>
        <taxon>Insecta</taxon>
        <taxon>Pterygota</taxon>
        <taxon>Neoptera</taxon>
        <taxon>Endopterygota</taxon>
        <taxon>Lepidoptera</taxon>
        <taxon>Glossata</taxon>
        <taxon>Ditrysia</taxon>
        <taxon>Papilionoidea</taxon>
        <taxon>Nymphalidae</taxon>
        <taxon>Nymphalinae</taxon>
        <taxon>Vanessa</taxon>
    </lineage>
</organism>
<dbReference type="Proteomes" id="UP001652626">
    <property type="component" value="Chromosome 5"/>
</dbReference>
<evidence type="ECO:0000313" key="3">
    <source>
        <dbReference type="RefSeq" id="XP_026484856.2"/>
    </source>
</evidence>
<dbReference type="OMA" id="TEMAPPM"/>